<dbReference type="InterPro" id="IPR036928">
    <property type="entry name" value="AS_sf"/>
</dbReference>
<dbReference type="SUPFAM" id="SSF75304">
    <property type="entry name" value="Amidase signature (AS) enzymes"/>
    <property type="match status" value="1"/>
</dbReference>
<protein>
    <submittedName>
        <fullName evidence="2">Glutamyl-tRNA amidotransferase subunit A</fullName>
    </submittedName>
</protein>
<dbReference type="Gene3D" id="3.90.1300.10">
    <property type="entry name" value="Amidase signature (AS) domain"/>
    <property type="match status" value="1"/>
</dbReference>
<dbReference type="Pfam" id="PF01425">
    <property type="entry name" value="Amidase"/>
    <property type="match status" value="1"/>
</dbReference>
<name>A0A9P3LAV3_9APHY</name>
<gene>
    <name evidence="2" type="ORF">PsYK624_046530</name>
</gene>
<sequence length="552" mass="59710">MPSANGDAPRGLHAPPVTKDVLQQTASLLGVQVPERWEEDFTSMLGTVRNAMEKVLDMEDFIIQPDLKRFPRKDVSRPAPEANPYNAWATKAVVENVNEEERSQGLLAGKRVILKDNICLAEVPCEFGTKVFENWVPKTDATVVTRTLEAGGTIIGKGTCENFCSYGVSNTAATGPVGNVYDKTRSAGGSTSGCGVLIALGEADLGIGGDQGGSIRIPSSHLGIVGLKPSFGLIPYTGIISSETAVDHTGPMSRDVMSNALFLQVLAGVDGLDDRQLAGTPFPDQVPNYSALLAAAKSARALLSVGDKKGSDVAPGTTRPLRIGVLKEGMEFQVMDPRVAACVQAAVDKFKELGAEVIEVSVPGHTNVSMIGRVQRVASNSLLGRHSGTRQMHLTDLNERMLPWTQEKFEKLWFIAAHYMVSGMYAEQNYPQLHGKVHNLIRKLKLDYDAVLKDVDIMLMPTLPWVAKKMMPPDASPLAQLKDYDGLTSNTLAFNLTGHPALSIPCGMLPPPEGPDDLRLPVGMQLVGKYYDELTLYKAALAWSDAFDWKKL</sequence>
<dbReference type="EMBL" id="BPQB01000010">
    <property type="protein sequence ID" value="GJE88570.1"/>
    <property type="molecule type" value="Genomic_DNA"/>
</dbReference>
<dbReference type="AlphaFoldDB" id="A0A9P3LAV3"/>
<organism evidence="2 3">
    <name type="scientific">Phanerochaete sordida</name>
    <dbReference type="NCBI Taxonomy" id="48140"/>
    <lineage>
        <taxon>Eukaryota</taxon>
        <taxon>Fungi</taxon>
        <taxon>Dikarya</taxon>
        <taxon>Basidiomycota</taxon>
        <taxon>Agaricomycotina</taxon>
        <taxon>Agaricomycetes</taxon>
        <taxon>Polyporales</taxon>
        <taxon>Phanerochaetaceae</taxon>
        <taxon>Phanerochaete</taxon>
    </lineage>
</organism>
<evidence type="ECO:0000259" key="1">
    <source>
        <dbReference type="Pfam" id="PF01425"/>
    </source>
</evidence>
<dbReference type="OrthoDB" id="1879366at2759"/>
<dbReference type="Proteomes" id="UP000703269">
    <property type="component" value="Unassembled WGS sequence"/>
</dbReference>
<dbReference type="InterPro" id="IPR023631">
    <property type="entry name" value="Amidase_dom"/>
</dbReference>
<evidence type="ECO:0000313" key="3">
    <source>
        <dbReference type="Proteomes" id="UP000703269"/>
    </source>
</evidence>
<dbReference type="PANTHER" id="PTHR11895">
    <property type="entry name" value="TRANSAMIDASE"/>
    <property type="match status" value="1"/>
</dbReference>
<accession>A0A9P3LAV3</accession>
<evidence type="ECO:0000313" key="2">
    <source>
        <dbReference type="EMBL" id="GJE88570.1"/>
    </source>
</evidence>
<dbReference type="PANTHER" id="PTHR11895:SF170">
    <property type="entry name" value="AMIDASE"/>
    <property type="match status" value="1"/>
</dbReference>
<comment type="caution">
    <text evidence="2">The sequence shown here is derived from an EMBL/GenBank/DDBJ whole genome shotgun (WGS) entry which is preliminary data.</text>
</comment>
<reference evidence="2 3" key="1">
    <citation type="submission" date="2021-08" db="EMBL/GenBank/DDBJ databases">
        <title>Draft Genome Sequence of Phanerochaete sordida strain YK-624.</title>
        <authorList>
            <person name="Mori T."/>
            <person name="Dohra H."/>
            <person name="Suzuki T."/>
            <person name="Kawagishi H."/>
            <person name="Hirai H."/>
        </authorList>
    </citation>
    <scope>NUCLEOTIDE SEQUENCE [LARGE SCALE GENOMIC DNA]</scope>
    <source>
        <strain evidence="2 3">YK-624</strain>
    </source>
</reference>
<feature type="domain" description="Amidase" evidence="1">
    <location>
        <begin position="96"/>
        <end position="536"/>
    </location>
</feature>
<proteinExistence type="predicted"/>
<dbReference type="InterPro" id="IPR000120">
    <property type="entry name" value="Amidase"/>
</dbReference>
<dbReference type="GO" id="GO:0003824">
    <property type="term" value="F:catalytic activity"/>
    <property type="evidence" value="ECO:0007669"/>
    <property type="project" value="InterPro"/>
</dbReference>
<keyword evidence="3" id="KW-1185">Reference proteome</keyword>